<accession>A0AB39ABH9</accession>
<reference evidence="1" key="1">
    <citation type="journal article" date="2024" name="Virus Res.">
        <title>A novel genus of Pectobacterium bacteriophages display broad host range by targeting several species of Danish soft rot isolates.</title>
        <authorList>
            <person name="Pedersen J.S."/>
            <person name="Carstens A.B."/>
            <person name="Rothgard M.M."/>
            <person name="Roy C."/>
            <person name="Viry A."/>
            <person name="Papudeshi B."/>
            <person name="Kot W."/>
            <person name="Hille F."/>
            <person name="Franz C.M.A.P."/>
            <person name="Edwards R."/>
            <person name="Hansen L.H."/>
        </authorList>
    </citation>
    <scope>NUCLEOTIDE SEQUENCE</scope>
</reference>
<dbReference type="EMBL" id="PQ008971">
    <property type="protein sequence ID" value="XDF89558.1"/>
    <property type="molecule type" value="Genomic_DNA"/>
</dbReference>
<protein>
    <submittedName>
        <fullName evidence="1">Uncharacterized protein</fullName>
    </submittedName>
</protein>
<reference evidence="1" key="2">
    <citation type="submission" date="2024-07" db="EMBL/GenBank/DDBJ databases">
        <authorList>
            <person name="Pedersen J.S."/>
            <person name="Mulbjerg M.R."/>
            <person name="Carstens A.B."/>
            <person name="Hansen L.H."/>
        </authorList>
    </citation>
    <scope>NUCLEOTIDE SEQUENCE</scope>
</reference>
<sequence length="173" mass="20122">MSKNVVITLREEEIRRAEMFLNFESEFCDFNDNENSLYRRKIGIFAEIAVTHYLNHRYSTKRITIPMGLASRLGMSEGGFGFGDVITISHKDKNVNHYEVKAFTPNSYPIIRCNHAESYNRKSVSSVFFVSVIYHPDAECAECEIIRQVRTIEIPCWESTRIDGIDYYVMPMQ</sequence>
<evidence type="ECO:0000313" key="1">
    <source>
        <dbReference type="EMBL" id="XDF89558.1"/>
    </source>
</evidence>
<organism evidence="1">
    <name type="scientific">Pectobacterium phage Amona</name>
    <dbReference type="NCBI Taxonomy" id="3158137"/>
    <lineage>
        <taxon>Viruses</taxon>
        <taxon>Duplodnaviria</taxon>
        <taxon>Heunggongvirae</taxon>
        <taxon>Uroviricota</taxon>
        <taxon>Caudoviricetes</taxon>
    </lineage>
</organism>
<gene>
    <name evidence="1" type="ORF">CVQSGQUC_CDS0053</name>
</gene>
<proteinExistence type="predicted"/>
<name>A0AB39ABH9_9CAUD</name>